<accession>A0A1R3KXG7</accession>
<evidence type="ECO:0000256" key="1">
    <source>
        <dbReference type="ARBA" id="ARBA00022737"/>
    </source>
</evidence>
<dbReference type="EMBL" id="AWUE01010234">
    <property type="protein sequence ID" value="OMP11803.1"/>
    <property type="molecule type" value="Genomic_DNA"/>
</dbReference>
<dbReference type="GO" id="GO:0043531">
    <property type="term" value="F:ADP binding"/>
    <property type="evidence" value="ECO:0007669"/>
    <property type="project" value="InterPro"/>
</dbReference>
<dbReference type="PANTHER" id="PTHR36766">
    <property type="entry name" value="PLANT BROAD-SPECTRUM MILDEW RESISTANCE PROTEIN RPW8"/>
    <property type="match status" value="1"/>
</dbReference>
<dbReference type="GO" id="GO:0006952">
    <property type="term" value="P:defense response"/>
    <property type="evidence" value="ECO:0007669"/>
    <property type="project" value="UniProtKB-KW"/>
</dbReference>
<keyword evidence="6" id="KW-0472">Membrane</keyword>
<dbReference type="SUPFAM" id="SSF52058">
    <property type="entry name" value="L domain-like"/>
    <property type="match status" value="1"/>
</dbReference>
<keyword evidence="6" id="KW-0812">Transmembrane</keyword>
<dbReference type="InterPro" id="IPR027417">
    <property type="entry name" value="P-loop_NTPase"/>
</dbReference>
<dbReference type="GO" id="GO:0005524">
    <property type="term" value="F:ATP binding"/>
    <property type="evidence" value="ECO:0007669"/>
    <property type="project" value="UniProtKB-KW"/>
</dbReference>
<evidence type="ECO:0000259" key="7">
    <source>
        <dbReference type="Pfam" id="PF00931"/>
    </source>
</evidence>
<keyword evidence="11" id="KW-1185">Reference proteome</keyword>
<dbReference type="FunFam" id="3.40.50.300:FF:001091">
    <property type="entry name" value="Probable disease resistance protein At1g61300"/>
    <property type="match status" value="1"/>
</dbReference>
<keyword evidence="2" id="KW-0547">Nucleotide-binding</keyword>
<evidence type="ECO:0000256" key="5">
    <source>
        <dbReference type="SAM" id="MobiDB-lite"/>
    </source>
</evidence>
<dbReference type="InterPro" id="IPR055414">
    <property type="entry name" value="LRR_R13L4/SHOC2-like"/>
</dbReference>
<dbReference type="Pfam" id="PF18052">
    <property type="entry name" value="Rx_N"/>
    <property type="match status" value="1"/>
</dbReference>
<keyword evidence="1" id="KW-0677">Repeat</keyword>
<dbReference type="STRING" id="93759.A0A1R3KXG7"/>
<dbReference type="Pfam" id="PF23598">
    <property type="entry name" value="LRR_14"/>
    <property type="match status" value="1"/>
</dbReference>
<dbReference type="Gene3D" id="1.20.5.4130">
    <property type="match status" value="1"/>
</dbReference>
<sequence>MDLSAVSSALQTISGPLIQEVISLWGVKDEVESLEKELKWMQSFLKDADAVKIADSEVIRTYVAEVRELAYDAEDVIETFALKFASKRKGGVSGFLRRSACCLKEGCLVHKTKSEVGKITARITELSRRLQTYDVKKIRDEGGPSSSNDQRRESRRPYPHIIEDNIVGLDNDIRNVVSILVDEEHHDRRVVSICGMGGLGKTTLAKKVYNDHQIRSHFNHFAWVYVSQQCQKRKVWEDILSALNLLKMKKRDEELAEELFNILKEEKCLVILDDIWSIEAWDSIKPAFPAWETSSKILLTSRNKEVVSHADRKGYLYELQCLKDEQSWELFQRIAFPDKTVRIDSCMEELGKEMIKHCGGLPLAIVVLGGILASKCSVIEWQKVSKNVKRHLKGDDAYLSPLTIGKVPRVAVHKYFLVQRLQNPHLRSLVFFSEINRSQDRFLYESFLVMKVQGCFENYDFDNCCVNMCVVAFMIAIIFPLFVSLILSSLVPEICCTWAYMVNNFKLLRVMDFEGEYNYGGCKLPDGLGNLIHLRFLSLRNFHFILSKLPSCLGNLKCLRTLDLRLRCSAYPVEKIHVPNVIWKLRQLRHLYLPSRLKRQTKLRLDTLVNLQTLVNFNMRNCYVAHLLSLINLRKLEILWIPGANYEAFEKHVNKNPQIITSINLRSLSFENNRSGSQKMDPTHLMQFLSNCANTYELSLSWVEMSKLPEHHHFPSDMAYVSLEGTKLHEDPMPILEKLPNLRILNLEGNAFTGNKMVCSAQGFPKLDSLRLEKLRNLEEWEVEEGAMLSLRHLEISHCYQLEMLPEGLKLIVALQELKITYMPKSFQDKLVQGGDDFHKVQHIPSIIFKDIS</sequence>
<dbReference type="Pfam" id="PF00931">
    <property type="entry name" value="NB-ARC"/>
    <property type="match status" value="1"/>
</dbReference>
<dbReference type="InterPro" id="IPR038005">
    <property type="entry name" value="RX-like_CC"/>
</dbReference>
<feature type="region of interest" description="Disordered" evidence="5">
    <location>
        <begin position="137"/>
        <end position="157"/>
    </location>
</feature>
<dbReference type="GO" id="GO:0051707">
    <property type="term" value="P:response to other organism"/>
    <property type="evidence" value="ECO:0007669"/>
    <property type="project" value="UniProtKB-ARBA"/>
</dbReference>
<feature type="transmembrane region" description="Helical" evidence="6">
    <location>
        <begin position="470"/>
        <end position="501"/>
    </location>
</feature>
<dbReference type="InterPro" id="IPR042197">
    <property type="entry name" value="Apaf_helical"/>
</dbReference>
<gene>
    <name evidence="10" type="ORF">COLO4_03683</name>
</gene>
<dbReference type="OrthoDB" id="646178at2759"/>
<dbReference type="PANTHER" id="PTHR36766:SF64">
    <property type="entry name" value="OS12G0206100 PROTEIN"/>
    <property type="match status" value="1"/>
</dbReference>
<reference evidence="11" key="1">
    <citation type="submission" date="2013-09" db="EMBL/GenBank/DDBJ databases">
        <title>Corchorus olitorius genome sequencing.</title>
        <authorList>
            <person name="Alam M."/>
            <person name="Haque M.S."/>
            <person name="Islam M.S."/>
            <person name="Emdad E.M."/>
            <person name="Islam M.M."/>
            <person name="Ahmed B."/>
            <person name="Halim A."/>
            <person name="Hossen Q.M.M."/>
            <person name="Hossain M.Z."/>
            <person name="Ahmed R."/>
            <person name="Khan M.M."/>
            <person name="Islam R."/>
            <person name="Rashid M.M."/>
            <person name="Khan S.A."/>
            <person name="Rahman M.S."/>
            <person name="Alam M."/>
            <person name="Yahiya A.S."/>
            <person name="Khan M.S."/>
            <person name="Azam M.S."/>
            <person name="Haque T."/>
            <person name="Lashkar M.Z.H."/>
            <person name="Akhand A.I."/>
            <person name="Morshed G."/>
            <person name="Roy S."/>
            <person name="Uddin K.S."/>
            <person name="Rabeya T."/>
            <person name="Hossain A.S."/>
            <person name="Chowdhury A."/>
            <person name="Snigdha A.R."/>
            <person name="Mortoza M.S."/>
            <person name="Matin S.A."/>
            <person name="Hoque S.M.E."/>
            <person name="Islam M.K."/>
            <person name="Roy D.K."/>
            <person name="Haider R."/>
            <person name="Moosa M.M."/>
            <person name="Elias S.M."/>
            <person name="Hasan A.M."/>
            <person name="Jahan S."/>
            <person name="Shafiuddin M."/>
            <person name="Mahmood N."/>
            <person name="Shommy N.S."/>
        </authorList>
    </citation>
    <scope>NUCLEOTIDE SEQUENCE [LARGE SCALE GENOMIC DNA]</scope>
    <source>
        <strain evidence="11">cv. O-4</strain>
    </source>
</reference>
<evidence type="ECO:0000313" key="10">
    <source>
        <dbReference type="EMBL" id="OMP11803.1"/>
    </source>
</evidence>
<evidence type="ECO:0000259" key="8">
    <source>
        <dbReference type="Pfam" id="PF18052"/>
    </source>
</evidence>
<proteinExistence type="predicted"/>
<dbReference type="SUPFAM" id="SSF52540">
    <property type="entry name" value="P-loop containing nucleoside triphosphate hydrolases"/>
    <property type="match status" value="1"/>
</dbReference>
<dbReference type="InterPro" id="IPR032675">
    <property type="entry name" value="LRR_dom_sf"/>
</dbReference>
<evidence type="ECO:0000259" key="9">
    <source>
        <dbReference type="Pfam" id="PF23598"/>
    </source>
</evidence>
<dbReference type="CDD" id="cd14798">
    <property type="entry name" value="RX-CC_like"/>
    <property type="match status" value="1"/>
</dbReference>
<feature type="domain" description="Disease resistance N-terminal" evidence="8">
    <location>
        <begin position="5"/>
        <end position="89"/>
    </location>
</feature>
<comment type="caution">
    <text evidence="10">The sequence shown here is derived from an EMBL/GenBank/DDBJ whole genome shotgun (WGS) entry which is preliminary data.</text>
</comment>
<name>A0A1R3KXG7_9ROSI</name>
<keyword evidence="6" id="KW-1133">Transmembrane helix</keyword>
<dbReference type="Gene3D" id="1.10.8.430">
    <property type="entry name" value="Helical domain of apoptotic protease-activating factors"/>
    <property type="match status" value="1"/>
</dbReference>
<evidence type="ECO:0000256" key="2">
    <source>
        <dbReference type="ARBA" id="ARBA00022741"/>
    </source>
</evidence>
<dbReference type="AlphaFoldDB" id="A0A1R3KXG7"/>
<dbReference type="InterPro" id="IPR041118">
    <property type="entry name" value="Rx_N"/>
</dbReference>
<feature type="domain" description="NB-ARC" evidence="7">
    <location>
        <begin position="171"/>
        <end position="339"/>
    </location>
</feature>
<evidence type="ECO:0000256" key="4">
    <source>
        <dbReference type="ARBA" id="ARBA00022840"/>
    </source>
</evidence>
<organism evidence="10 11">
    <name type="scientific">Corchorus olitorius</name>
    <dbReference type="NCBI Taxonomy" id="93759"/>
    <lineage>
        <taxon>Eukaryota</taxon>
        <taxon>Viridiplantae</taxon>
        <taxon>Streptophyta</taxon>
        <taxon>Embryophyta</taxon>
        <taxon>Tracheophyta</taxon>
        <taxon>Spermatophyta</taxon>
        <taxon>Magnoliopsida</taxon>
        <taxon>eudicotyledons</taxon>
        <taxon>Gunneridae</taxon>
        <taxon>Pentapetalae</taxon>
        <taxon>rosids</taxon>
        <taxon>malvids</taxon>
        <taxon>Malvales</taxon>
        <taxon>Malvaceae</taxon>
        <taxon>Grewioideae</taxon>
        <taxon>Apeibeae</taxon>
        <taxon>Corchorus</taxon>
    </lineage>
</organism>
<dbReference type="Proteomes" id="UP000187203">
    <property type="component" value="Unassembled WGS sequence"/>
</dbReference>
<feature type="domain" description="Disease resistance R13L4/SHOC-2-like LRR" evidence="9">
    <location>
        <begin position="501"/>
        <end position="821"/>
    </location>
</feature>
<evidence type="ECO:0000256" key="6">
    <source>
        <dbReference type="SAM" id="Phobius"/>
    </source>
</evidence>
<evidence type="ECO:0000313" key="11">
    <source>
        <dbReference type="Proteomes" id="UP000187203"/>
    </source>
</evidence>
<dbReference type="PRINTS" id="PR00364">
    <property type="entry name" value="DISEASERSIST"/>
</dbReference>
<evidence type="ECO:0000256" key="3">
    <source>
        <dbReference type="ARBA" id="ARBA00022821"/>
    </source>
</evidence>
<dbReference type="InterPro" id="IPR002182">
    <property type="entry name" value="NB-ARC"/>
</dbReference>
<protein>
    <submittedName>
        <fullName evidence="10">Disease resistance protein</fullName>
    </submittedName>
</protein>
<dbReference type="Gene3D" id="3.40.50.300">
    <property type="entry name" value="P-loop containing nucleotide triphosphate hydrolases"/>
    <property type="match status" value="1"/>
</dbReference>
<keyword evidence="3" id="KW-0611">Plant defense</keyword>
<dbReference type="Gene3D" id="3.80.10.10">
    <property type="entry name" value="Ribonuclease Inhibitor"/>
    <property type="match status" value="1"/>
</dbReference>
<keyword evidence="4" id="KW-0067">ATP-binding</keyword>
<dbReference type="FunFam" id="1.10.8.430:FF:000003">
    <property type="entry name" value="Probable disease resistance protein At5g66910"/>
    <property type="match status" value="1"/>
</dbReference>